<evidence type="ECO:0000313" key="1">
    <source>
        <dbReference type="EMBL" id="JAD36697.1"/>
    </source>
</evidence>
<reference evidence="1" key="1">
    <citation type="submission" date="2014-09" db="EMBL/GenBank/DDBJ databases">
        <authorList>
            <person name="Magalhaes I.L.F."/>
            <person name="Oliveira U."/>
            <person name="Santos F.R."/>
            <person name="Vidigal T.H.D.A."/>
            <person name="Brescovit A.D."/>
            <person name="Santos A.J."/>
        </authorList>
    </citation>
    <scope>NUCLEOTIDE SEQUENCE</scope>
    <source>
        <tissue evidence="1">Shoot tissue taken approximately 20 cm above the soil surface</tissue>
    </source>
</reference>
<organism evidence="1">
    <name type="scientific">Arundo donax</name>
    <name type="common">Giant reed</name>
    <name type="synonym">Donax arundinaceus</name>
    <dbReference type="NCBI Taxonomy" id="35708"/>
    <lineage>
        <taxon>Eukaryota</taxon>
        <taxon>Viridiplantae</taxon>
        <taxon>Streptophyta</taxon>
        <taxon>Embryophyta</taxon>
        <taxon>Tracheophyta</taxon>
        <taxon>Spermatophyta</taxon>
        <taxon>Magnoliopsida</taxon>
        <taxon>Liliopsida</taxon>
        <taxon>Poales</taxon>
        <taxon>Poaceae</taxon>
        <taxon>PACMAD clade</taxon>
        <taxon>Arundinoideae</taxon>
        <taxon>Arundineae</taxon>
        <taxon>Arundo</taxon>
    </lineage>
</organism>
<dbReference type="AlphaFoldDB" id="A0A0A8ZPD2"/>
<accession>A0A0A8ZPD2</accession>
<name>A0A0A8ZPD2_ARUDO</name>
<protein>
    <submittedName>
        <fullName evidence="1">Uncharacterized protein</fullName>
    </submittedName>
</protein>
<dbReference type="EMBL" id="GBRH01261198">
    <property type="protein sequence ID" value="JAD36697.1"/>
    <property type="molecule type" value="Transcribed_RNA"/>
</dbReference>
<proteinExistence type="predicted"/>
<reference evidence="1" key="2">
    <citation type="journal article" date="2015" name="Data Brief">
        <title>Shoot transcriptome of the giant reed, Arundo donax.</title>
        <authorList>
            <person name="Barrero R.A."/>
            <person name="Guerrero F.D."/>
            <person name="Moolhuijzen P."/>
            <person name="Goolsby J.A."/>
            <person name="Tidwell J."/>
            <person name="Bellgard S.E."/>
            <person name="Bellgard M.I."/>
        </authorList>
    </citation>
    <scope>NUCLEOTIDE SEQUENCE</scope>
    <source>
        <tissue evidence="1">Shoot tissue taken approximately 20 cm above the soil surface</tissue>
    </source>
</reference>
<sequence>MTAIIFDWGCLAMKTMFLYLCMPYISYT</sequence>